<evidence type="ECO:0000256" key="1">
    <source>
        <dbReference type="SAM" id="Phobius"/>
    </source>
</evidence>
<feature type="transmembrane region" description="Helical" evidence="1">
    <location>
        <begin position="12"/>
        <end position="30"/>
    </location>
</feature>
<proteinExistence type="predicted"/>
<keyword evidence="1" id="KW-0812">Transmembrane</keyword>
<dbReference type="EMBL" id="FNAB01000006">
    <property type="protein sequence ID" value="SDD72042.1"/>
    <property type="molecule type" value="Genomic_DNA"/>
</dbReference>
<reference evidence="2 3" key="1">
    <citation type="submission" date="2016-10" db="EMBL/GenBank/DDBJ databases">
        <authorList>
            <person name="de Groot N.N."/>
        </authorList>
    </citation>
    <scope>NUCLEOTIDE SEQUENCE [LARGE SCALE GENOMIC DNA]</scope>
    <source>
        <strain evidence="2 3">JCM 11308</strain>
    </source>
</reference>
<evidence type="ECO:0000313" key="2">
    <source>
        <dbReference type="EMBL" id="SDD72042.1"/>
    </source>
</evidence>
<accession>A0A1G6X1H3</accession>
<organism evidence="2 3">
    <name type="scientific">Rhodococcus tukisamuensis</name>
    <dbReference type="NCBI Taxonomy" id="168276"/>
    <lineage>
        <taxon>Bacteria</taxon>
        <taxon>Bacillati</taxon>
        <taxon>Actinomycetota</taxon>
        <taxon>Actinomycetes</taxon>
        <taxon>Mycobacteriales</taxon>
        <taxon>Nocardiaceae</taxon>
        <taxon>Rhodococcus</taxon>
    </lineage>
</organism>
<evidence type="ECO:0000313" key="3">
    <source>
        <dbReference type="Proteomes" id="UP000199417"/>
    </source>
</evidence>
<keyword evidence="1" id="KW-1133">Transmembrane helix</keyword>
<keyword evidence="3" id="KW-1185">Reference proteome</keyword>
<protein>
    <submittedName>
        <fullName evidence="2">Uncharacterized protein</fullName>
    </submittedName>
</protein>
<dbReference type="Proteomes" id="UP000199417">
    <property type="component" value="Unassembled WGS sequence"/>
</dbReference>
<sequence length="53" mass="5231">MLLLGVPTGEVAVSLGSIGIVATLAFSGVLDAKIAGTLLGAHVGYHAAASKRR</sequence>
<keyword evidence="1" id="KW-0472">Membrane</keyword>
<name>A0A1G6X1H3_9NOCA</name>
<gene>
    <name evidence="2" type="ORF">SAMN05444580_10658</name>
</gene>
<dbReference type="AlphaFoldDB" id="A0A1G6X1H3"/>